<dbReference type="EMBL" id="JAYKXN010000003">
    <property type="protein sequence ID" value="KAK7303568.1"/>
    <property type="molecule type" value="Genomic_DNA"/>
</dbReference>
<evidence type="ECO:0000256" key="1">
    <source>
        <dbReference type="SAM" id="Coils"/>
    </source>
</evidence>
<dbReference type="AlphaFoldDB" id="A0AAN9JT01"/>
<feature type="compositionally biased region" description="Basic and acidic residues" evidence="2">
    <location>
        <begin position="338"/>
        <end position="352"/>
    </location>
</feature>
<proteinExistence type="predicted"/>
<dbReference type="InterPro" id="IPR037490">
    <property type="entry name" value="WAP"/>
</dbReference>
<evidence type="ECO:0000313" key="3">
    <source>
        <dbReference type="EMBL" id="KAK7303568.1"/>
    </source>
</evidence>
<comment type="caution">
    <text evidence="3">The sequence shown here is derived from an EMBL/GenBank/DDBJ whole genome shotgun (WGS) entry which is preliminary data.</text>
</comment>
<sequence length="871" mass="100669">MESFTVMDVGERVCDNGREDESFTVRDGVERICDNGIEDKGLGEHILEEMESFLEDIDERLIISRMVSDSVIKGMVNAVEEQAAETIARKELEVVGLKKLLHDCRVGSDDTKALWSLVHHHEPHEAATHDFSDSALENDRRIMSVDSFQIVVQEQVNQLKKEINKIRGPGSVRRISSGSDLVGLGGILQEDIPEKWIYVDKAFERLKDALDTLCRRIEVMDQPSKVWLSEWQQEQEFRSEIEWIVISNGIWSLQQEFEQKLWDLKDSESRNCFNLYKEISSLRQELDSIFKTLAVSETGQLISLGSLENTEEWCHNKRADHFHVNLSTDHLLPSSMEENGKQEDSKTNKLENLDSASLKHMSKEELITYVTKMRRNHESQVQEKTEENFRLRRELLNLKERGSSFPLKKDKEFDLLKKKLFDVISKLNNILDGNEKVHKLSENTESLSSLKDRLGFLNSENHQLKDLLADKKKEFKSLSSQLSAAEEKLSQQQLTEKNLSQTIQELEDDIGDARTEVSVIQDVYKCIWEDIAIEFRCITEELQLKNSFMQEIYEEIFKEASHSAQASSRLRIEEANMESTMLQVLLDIYHIIFKETLVNADEALKLEVAEKEKLEDEMLMLKSAMEEKDMLIQGAADSLVEEKRNMEFASKELNSLRAEIVQQHELIAENSNELDVTKGDLVAARKEIEQYKEQMHELHLNLEQKMNNLRASEEERRGLSALTQKQQEALKLIGVKERESRKQMESTINLIHKLSTMVSSFEARVNEEISRNCSRLENMSSEFRRVNYKANELKTMGAVYKQRLETRCSDLAKAEVEVDLLGDEVDTLLSLLEKIYIALDHYSPILQHYPGIIEILELVRRELSGEPRRLV</sequence>
<protein>
    <recommendedName>
        <fullName evidence="5">WPP domain-associated protein</fullName>
    </recommendedName>
</protein>
<evidence type="ECO:0008006" key="5">
    <source>
        <dbReference type="Google" id="ProtNLM"/>
    </source>
</evidence>
<feature type="coiled-coil region" evidence="1">
    <location>
        <begin position="597"/>
        <end position="722"/>
    </location>
</feature>
<dbReference type="Proteomes" id="UP001359559">
    <property type="component" value="Unassembled WGS sequence"/>
</dbReference>
<dbReference type="PANTHER" id="PTHR33883">
    <property type="entry name" value="WPP DOMAIN-ASSOCIATED PROTEIN"/>
    <property type="match status" value="1"/>
</dbReference>
<evidence type="ECO:0000313" key="4">
    <source>
        <dbReference type="Proteomes" id="UP001359559"/>
    </source>
</evidence>
<accession>A0AAN9JT01</accession>
<reference evidence="3 4" key="1">
    <citation type="submission" date="2024-01" db="EMBL/GenBank/DDBJ databases">
        <title>The genomes of 5 underutilized Papilionoideae crops provide insights into root nodulation and disease resistance.</title>
        <authorList>
            <person name="Yuan L."/>
        </authorList>
    </citation>
    <scope>NUCLEOTIDE SEQUENCE [LARGE SCALE GENOMIC DNA]</scope>
    <source>
        <strain evidence="3">LY-2023</strain>
        <tissue evidence="3">Leaf</tissue>
    </source>
</reference>
<name>A0AAN9JT01_CLITE</name>
<evidence type="ECO:0000256" key="2">
    <source>
        <dbReference type="SAM" id="MobiDB-lite"/>
    </source>
</evidence>
<gene>
    <name evidence="3" type="ORF">RJT34_14477</name>
</gene>
<feature type="region of interest" description="Disordered" evidence="2">
    <location>
        <begin position="333"/>
        <end position="355"/>
    </location>
</feature>
<feature type="coiled-coil region" evidence="1">
    <location>
        <begin position="447"/>
        <end position="523"/>
    </location>
</feature>
<dbReference type="PANTHER" id="PTHR33883:SF10">
    <property type="entry name" value="WPP DOMAIN-ASSOCIATED PROTEIN"/>
    <property type="match status" value="1"/>
</dbReference>
<keyword evidence="4" id="KW-1185">Reference proteome</keyword>
<feature type="coiled-coil region" evidence="1">
    <location>
        <begin position="374"/>
        <end position="401"/>
    </location>
</feature>
<organism evidence="3 4">
    <name type="scientific">Clitoria ternatea</name>
    <name type="common">Butterfly pea</name>
    <dbReference type="NCBI Taxonomy" id="43366"/>
    <lineage>
        <taxon>Eukaryota</taxon>
        <taxon>Viridiplantae</taxon>
        <taxon>Streptophyta</taxon>
        <taxon>Embryophyta</taxon>
        <taxon>Tracheophyta</taxon>
        <taxon>Spermatophyta</taxon>
        <taxon>Magnoliopsida</taxon>
        <taxon>eudicotyledons</taxon>
        <taxon>Gunneridae</taxon>
        <taxon>Pentapetalae</taxon>
        <taxon>rosids</taxon>
        <taxon>fabids</taxon>
        <taxon>Fabales</taxon>
        <taxon>Fabaceae</taxon>
        <taxon>Papilionoideae</taxon>
        <taxon>50 kb inversion clade</taxon>
        <taxon>NPAAA clade</taxon>
        <taxon>indigoferoid/millettioid clade</taxon>
        <taxon>Phaseoleae</taxon>
        <taxon>Clitoria</taxon>
    </lineage>
</organism>
<keyword evidence="1" id="KW-0175">Coiled coil</keyword>